<proteinExistence type="predicted"/>
<gene>
    <name evidence="1" type="ORF">OFUS_LOCUS26324</name>
</gene>
<evidence type="ECO:0000313" key="1">
    <source>
        <dbReference type="EMBL" id="CAH1802673.1"/>
    </source>
</evidence>
<feature type="non-terminal residue" evidence="1">
    <location>
        <position position="1"/>
    </location>
</feature>
<dbReference type="AlphaFoldDB" id="A0A8J1TYF3"/>
<name>A0A8J1TYF3_OWEFU</name>
<protein>
    <submittedName>
        <fullName evidence="1">Uncharacterized protein</fullName>
    </submittedName>
</protein>
<dbReference type="Proteomes" id="UP000749559">
    <property type="component" value="Unassembled WGS sequence"/>
</dbReference>
<organism evidence="1 2">
    <name type="scientific">Owenia fusiformis</name>
    <name type="common">Polychaete worm</name>
    <dbReference type="NCBI Taxonomy" id="6347"/>
    <lineage>
        <taxon>Eukaryota</taxon>
        <taxon>Metazoa</taxon>
        <taxon>Spiralia</taxon>
        <taxon>Lophotrochozoa</taxon>
        <taxon>Annelida</taxon>
        <taxon>Polychaeta</taxon>
        <taxon>Sedentaria</taxon>
        <taxon>Canalipalpata</taxon>
        <taxon>Sabellida</taxon>
        <taxon>Oweniida</taxon>
        <taxon>Oweniidae</taxon>
        <taxon>Owenia</taxon>
    </lineage>
</organism>
<comment type="caution">
    <text evidence="1">The sequence shown here is derived from an EMBL/GenBank/DDBJ whole genome shotgun (WGS) entry which is preliminary data.</text>
</comment>
<sequence length="118" mass="13050">SNPVGGSTGFERTPPSPGQNHAVFDHFELIFTEMSTQVALKSEKRAYLSWGNVSPTRDILSVGWTLSWSDGSANVRGSIPCFSRLVSENKSMIFSCNILRIETHSTFYVLISIVNSHI</sequence>
<keyword evidence="2" id="KW-1185">Reference proteome</keyword>
<accession>A0A8J1TYF3</accession>
<evidence type="ECO:0000313" key="2">
    <source>
        <dbReference type="Proteomes" id="UP000749559"/>
    </source>
</evidence>
<dbReference type="EMBL" id="CAIIXF020000013">
    <property type="protein sequence ID" value="CAH1802673.1"/>
    <property type="molecule type" value="Genomic_DNA"/>
</dbReference>
<reference evidence="1" key="1">
    <citation type="submission" date="2022-03" db="EMBL/GenBank/DDBJ databases">
        <authorList>
            <person name="Martin C."/>
        </authorList>
    </citation>
    <scope>NUCLEOTIDE SEQUENCE</scope>
</reference>